<evidence type="ECO:0000313" key="1">
    <source>
        <dbReference type="EMBL" id="VTR61399.1"/>
    </source>
</evidence>
<name>A0A4U9WPU2_SERFO</name>
<gene>
    <name evidence="1" type="ORF">NCTC12965_08821</name>
</gene>
<dbReference type="AlphaFoldDB" id="A0A4U9WPU2"/>
<proteinExistence type="predicted"/>
<organism evidence="1">
    <name type="scientific">Serratia fonticola</name>
    <dbReference type="NCBI Taxonomy" id="47917"/>
    <lineage>
        <taxon>Bacteria</taxon>
        <taxon>Pseudomonadati</taxon>
        <taxon>Pseudomonadota</taxon>
        <taxon>Gammaproteobacteria</taxon>
        <taxon>Enterobacterales</taxon>
        <taxon>Yersiniaceae</taxon>
        <taxon>Serratia</taxon>
    </lineage>
</organism>
<accession>A0A4U9WPU2</accession>
<reference evidence="1" key="1">
    <citation type="submission" date="2019-05" db="EMBL/GenBank/DDBJ databases">
        <authorList>
            <consortium name="Pathogen Informatics"/>
        </authorList>
    </citation>
    <scope>NUCLEOTIDE SEQUENCE [LARGE SCALE GENOMIC DNA]</scope>
    <source>
        <strain evidence="1">NCTC12965</strain>
    </source>
</reference>
<protein>
    <submittedName>
        <fullName evidence="1">Uncharacterized protein</fullName>
    </submittedName>
</protein>
<sequence>MTTWQWLNVRGAKCGAPCAIAVSLRVKLIFLTQLQIAIHRWLPLGFDELDRFINGQFSFACVIQAT</sequence>
<dbReference type="EMBL" id="CABEEZ010000168">
    <property type="protein sequence ID" value="VTR61399.1"/>
    <property type="molecule type" value="Genomic_DNA"/>
</dbReference>